<reference evidence="2 3" key="1">
    <citation type="submission" date="2013-07" db="EMBL/GenBank/DDBJ databases">
        <title>The Genome Sequence of Kwoniella mangroviensis CBS10435.</title>
        <authorList>
            <consortium name="The Broad Institute Genome Sequencing Platform"/>
            <person name="Cuomo C."/>
            <person name="Litvintseva A."/>
            <person name="Chen Y."/>
            <person name="Heitman J."/>
            <person name="Sun S."/>
            <person name="Springer D."/>
            <person name="Dromer F."/>
            <person name="Young S.K."/>
            <person name="Zeng Q."/>
            <person name="Gargeya S."/>
            <person name="Fitzgerald M."/>
            <person name="Abouelleil A."/>
            <person name="Alvarado L."/>
            <person name="Berlin A.M."/>
            <person name="Chapman S.B."/>
            <person name="Dewar J."/>
            <person name="Goldberg J."/>
            <person name="Griggs A."/>
            <person name="Gujja S."/>
            <person name="Hansen M."/>
            <person name="Howarth C."/>
            <person name="Imamovic A."/>
            <person name="Larimer J."/>
            <person name="McCowan C."/>
            <person name="Murphy C."/>
            <person name="Pearson M."/>
            <person name="Priest M."/>
            <person name="Roberts A."/>
            <person name="Saif S."/>
            <person name="Shea T."/>
            <person name="Sykes S."/>
            <person name="Wortman J."/>
            <person name="Nusbaum C."/>
            <person name="Birren B."/>
        </authorList>
    </citation>
    <scope>NUCLEOTIDE SEQUENCE [LARGE SCALE GENOMIC DNA]</scope>
    <source>
        <strain evidence="2 3">CBS 10435</strain>
    </source>
</reference>
<sequence length="114" mass="12479">MEVMVSGQRGYTYVNPADYLTDTKNVDAQSGEPRIRRSGDSLPSSPNSFQDSIGTSLPQAQTESTPGTYYSPEMGSGRGKSADNRSGARYDSRQSPRAGKGLRRVRKKEQMGLR</sequence>
<organism evidence="2 3">
    <name type="scientific">Kwoniella mangroviensis CBS 10435</name>
    <dbReference type="NCBI Taxonomy" id="1331196"/>
    <lineage>
        <taxon>Eukaryota</taxon>
        <taxon>Fungi</taxon>
        <taxon>Dikarya</taxon>
        <taxon>Basidiomycota</taxon>
        <taxon>Agaricomycotina</taxon>
        <taxon>Tremellomycetes</taxon>
        <taxon>Tremellales</taxon>
        <taxon>Cryptococcaceae</taxon>
        <taxon>Kwoniella</taxon>
    </lineage>
</organism>
<dbReference type="AlphaFoldDB" id="A0A1B9IHF4"/>
<evidence type="ECO:0000256" key="1">
    <source>
        <dbReference type="SAM" id="MobiDB-lite"/>
    </source>
</evidence>
<dbReference type="Proteomes" id="UP000092583">
    <property type="component" value="Unassembled WGS sequence"/>
</dbReference>
<dbReference type="EMBL" id="KI669467">
    <property type="protein sequence ID" value="OCF55118.1"/>
    <property type="molecule type" value="Genomic_DNA"/>
</dbReference>
<feature type="compositionally biased region" description="Polar residues" evidence="1">
    <location>
        <begin position="41"/>
        <end position="68"/>
    </location>
</feature>
<gene>
    <name evidence="2" type="ORF">L486_07229</name>
</gene>
<name>A0A1B9IHF4_9TREE</name>
<accession>A0A1B9IHF4</accession>
<evidence type="ECO:0000313" key="2">
    <source>
        <dbReference type="EMBL" id="OCF55118.1"/>
    </source>
</evidence>
<feature type="region of interest" description="Disordered" evidence="1">
    <location>
        <begin position="1"/>
        <end position="114"/>
    </location>
</feature>
<feature type="compositionally biased region" description="Basic and acidic residues" evidence="1">
    <location>
        <begin position="80"/>
        <end position="94"/>
    </location>
</feature>
<proteinExistence type="predicted"/>
<reference evidence="3" key="2">
    <citation type="submission" date="2013-12" db="EMBL/GenBank/DDBJ databases">
        <title>Evolution of pathogenesis and genome organization in the Tremellales.</title>
        <authorList>
            <person name="Cuomo C."/>
            <person name="Litvintseva A."/>
            <person name="Heitman J."/>
            <person name="Chen Y."/>
            <person name="Sun S."/>
            <person name="Springer D."/>
            <person name="Dromer F."/>
            <person name="Young S."/>
            <person name="Zeng Q."/>
            <person name="Chapman S."/>
            <person name="Gujja S."/>
            <person name="Saif S."/>
            <person name="Birren B."/>
        </authorList>
    </citation>
    <scope>NUCLEOTIDE SEQUENCE [LARGE SCALE GENOMIC DNA]</scope>
    <source>
        <strain evidence="3">CBS 10435</strain>
    </source>
</reference>
<keyword evidence="3" id="KW-1185">Reference proteome</keyword>
<evidence type="ECO:0000313" key="3">
    <source>
        <dbReference type="Proteomes" id="UP000092583"/>
    </source>
</evidence>
<protein>
    <submittedName>
        <fullName evidence="2">Uncharacterized protein</fullName>
    </submittedName>
</protein>